<dbReference type="EMBL" id="JYIK01000663">
    <property type="protein sequence ID" value="KWX09984.1"/>
    <property type="molecule type" value="Genomic_DNA"/>
</dbReference>
<dbReference type="RefSeq" id="WP_066890191.1">
    <property type="nucleotide sequence ID" value="NZ_JYIJ01000019.1"/>
</dbReference>
<proteinExistence type="predicted"/>
<keyword evidence="4" id="KW-1185">Reference proteome</keyword>
<organism evidence="3 5">
    <name type="scientific">Carbonactinospora thermoautotrophica</name>
    <dbReference type="NCBI Taxonomy" id="1469144"/>
    <lineage>
        <taxon>Bacteria</taxon>
        <taxon>Bacillati</taxon>
        <taxon>Actinomycetota</taxon>
        <taxon>Actinomycetes</taxon>
        <taxon>Kitasatosporales</taxon>
        <taxon>Carbonactinosporaceae</taxon>
        <taxon>Carbonactinospora</taxon>
    </lineage>
</organism>
<reference evidence="2" key="3">
    <citation type="submission" date="2015-04" db="EMBL/GenBank/DDBJ databases">
        <title>Physiological reanalysis, assessment of diazotrophy, and genome sequences of multiple isolates of Streptomyces thermoautotrophicus.</title>
        <authorList>
            <person name="MacKellar D.C."/>
            <person name="Lieber L."/>
            <person name="Norman J."/>
            <person name="Bolger A."/>
            <person name="Tobin C."/>
            <person name="Murray J.W."/>
            <person name="Woodward J."/>
            <person name="Friesen M."/>
            <person name="Prell J."/>
        </authorList>
    </citation>
    <scope>NUCLEOTIDE SEQUENCE [LARGE SCALE GENOMIC DNA]</scope>
    <source>
        <strain evidence="2">H1</strain>
    </source>
</reference>
<evidence type="ECO:0000313" key="4">
    <source>
        <dbReference type="Proteomes" id="UP000070188"/>
    </source>
</evidence>
<dbReference type="AlphaFoldDB" id="A0A132NIS0"/>
<dbReference type="Proteomes" id="UP000070659">
    <property type="component" value="Unassembled WGS sequence"/>
</dbReference>
<comment type="caution">
    <text evidence="3">The sequence shown here is derived from an EMBL/GenBank/DDBJ whole genome shotgun (WGS) entry which is preliminary data.</text>
</comment>
<accession>A0A132NIS0</accession>
<gene>
    <name evidence="2" type="ORF">LI90_3950</name>
    <name evidence="1" type="ORF">TH66_22825</name>
    <name evidence="3" type="ORF">TR74_06350</name>
</gene>
<dbReference type="Proteomes" id="UP000070598">
    <property type="component" value="Unassembled WGS sequence"/>
</dbReference>
<evidence type="ECO:0000313" key="2">
    <source>
        <dbReference type="EMBL" id="KWX02901.1"/>
    </source>
</evidence>
<reference evidence="5" key="1">
    <citation type="submission" date="2015-02" db="EMBL/GenBank/DDBJ databases">
        <title>Physiological reanalysis, assessment of diazotrophy, and genome sequences of multiple isolates of Streptomyces thermoautotrophicus.</title>
        <authorList>
            <person name="MacKellar D.C."/>
            <person name="Lieber L."/>
            <person name="Norman J."/>
            <person name="Bolger A."/>
            <person name="Tobin C."/>
            <person name="Murray J.W."/>
            <person name="Friesen M."/>
            <person name="Prell J."/>
        </authorList>
    </citation>
    <scope>NUCLEOTIDE SEQUENCE [LARGE SCALE GENOMIC DNA]</scope>
    <source>
        <strain evidence="5">UBT1</strain>
    </source>
</reference>
<evidence type="ECO:0000313" key="1">
    <source>
        <dbReference type="EMBL" id="KWW98106.1"/>
    </source>
</evidence>
<name>A0A132NIS0_9ACTN</name>
<protein>
    <submittedName>
        <fullName evidence="3">Uncharacterized protein</fullName>
    </submittedName>
</protein>
<sequence>MNAEESASGARELPRFFVEWRTLFGQAGADFTPIDYLNQPAGPPFVIAAQWLFCPEFVEYRGCVVMAHRLDAKILDEWFVEFDGEVSRIEAVANLVSLYDVFTACDVAAYEADLSQLAHTIARCWRGLLRMEYPERDFQVEVYDDERSHGPEITFFSGRPQG</sequence>
<dbReference type="OrthoDB" id="3537958at2"/>
<dbReference type="EMBL" id="JYIJ01000019">
    <property type="protein sequence ID" value="KWW98106.1"/>
    <property type="molecule type" value="Genomic_DNA"/>
</dbReference>
<dbReference type="PATRIC" id="fig|1469144.10.peg.4231"/>
<reference evidence="3 6" key="2">
    <citation type="submission" date="2015-02" db="EMBL/GenBank/DDBJ databases">
        <title>Physiological reanalysis, assessment of diazotrophy, and genome sequences of multiple isolates of Streptomyces thermoautotrophicus.</title>
        <authorList>
            <person name="MacKellar D.C."/>
            <person name="Lieber L."/>
            <person name="Norman J."/>
            <person name="Bolger A."/>
            <person name="Tobin C."/>
            <person name="Murray J.W."/>
            <person name="Prell J."/>
        </authorList>
    </citation>
    <scope>NUCLEOTIDE SEQUENCE [LARGE SCALE GENOMIC DNA]</scope>
    <source>
        <strain evidence="3 6">UBT1</strain>
    </source>
</reference>
<evidence type="ECO:0000313" key="6">
    <source>
        <dbReference type="Proteomes" id="UP000070659"/>
    </source>
</evidence>
<dbReference type="Proteomes" id="UP000070188">
    <property type="component" value="Unassembled WGS sequence"/>
</dbReference>
<evidence type="ECO:0000313" key="5">
    <source>
        <dbReference type="Proteomes" id="UP000070598"/>
    </source>
</evidence>
<evidence type="ECO:0000313" key="3">
    <source>
        <dbReference type="EMBL" id="KWX09984.1"/>
    </source>
</evidence>
<reference evidence="4" key="4">
    <citation type="submission" date="2015-04" db="EMBL/GenBank/DDBJ databases">
        <title>Physiological reanalysis, assessment of diazotrophy, and genome sequences of multiple isolates of Streptomyces thermoautotrophicus.</title>
        <authorList>
            <person name="MacKellar D.C."/>
            <person name="Lieber L."/>
            <person name="Norman J."/>
            <person name="Bolger A."/>
            <person name="Tobin C."/>
            <person name="Murray J.W."/>
            <person name="Chang R."/>
            <person name="Ford T."/>
            <person name="Nguyen P.Q."/>
            <person name="Woodward J."/>
            <person name="Permingeat H."/>
            <person name="Joshi N.S."/>
            <person name="Silver P.A."/>
            <person name="Usadel B."/>
            <person name="Rutherford A.W."/>
            <person name="Friesen M."/>
            <person name="Prell J."/>
        </authorList>
    </citation>
    <scope>NUCLEOTIDE SEQUENCE [LARGE SCALE GENOMIC DNA]</scope>
    <source>
        <strain evidence="4">H1</strain>
    </source>
</reference>
<dbReference type="EMBL" id="LAXD01000001">
    <property type="protein sequence ID" value="KWX02901.1"/>
    <property type="molecule type" value="Genomic_DNA"/>
</dbReference>